<evidence type="ECO:0000256" key="2">
    <source>
        <dbReference type="ARBA" id="ARBA00022692"/>
    </source>
</evidence>
<organism evidence="6 7">
    <name type="scientific">Brevibacterium paucivorans</name>
    <dbReference type="NCBI Taxonomy" id="170994"/>
    <lineage>
        <taxon>Bacteria</taxon>
        <taxon>Bacillati</taxon>
        <taxon>Actinomycetota</taxon>
        <taxon>Actinomycetes</taxon>
        <taxon>Micrococcales</taxon>
        <taxon>Brevibacteriaceae</taxon>
        <taxon>Brevibacterium</taxon>
    </lineage>
</organism>
<dbReference type="NCBIfam" id="NF003243">
    <property type="entry name" value="PRK04201.1"/>
    <property type="match status" value="1"/>
</dbReference>
<name>A0A2N6VPG2_9MICO</name>
<evidence type="ECO:0000256" key="5">
    <source>
        <dbReference type="SAM" id="Phobius"/>
    </source>
</evidence>
<dbReference type="Proteomes" id="UP000235598">
    <property type="component" value="Unassembled WGS sequence"/>
</dbReference>
<dbReference type="AlphaFoldDB" id="A0A2N6VPG2"/>
<feature type="transmembrane region" description="Helical" evidence="5">
    <location>
        <begin position="232"/>
        <end position="251"/>
    </location>
</feature>
<feature type="transmembrane region" description="Helical" evidence="5">
    <location>
        <begin position="137"/>
        <end position="161"/>
    </location>
</feature>
<feature type="transmembrane region" description="Helical" evidence="5">
    <location>
        <begin position="6"/>
        <end position="25"/>
    </location>
</feature>
<dbReference type="PANTHER" id="PTHR11040">
    <property type="entry name" value="ZINC/IRON TRANSPORTER"/>
    <property type="match status" value="1"/>
</dbReference>
<dbReference type="RefSeq" id="WP_102237686.1">
    <property type="nucleotide sequence ID" value="NZ_PNHK01000001.1"/>
</dbReference>
<evidence type="ECO:0000256" key="4">
    <source>
        <dbReference type="ARBA" id="ARBA00023136"/>
    </source>
</evidence>
<dbReference type="Pfam" id="PF02535">
    <property type="entry name" value="Zip"/>
    <property type="match status" value="1"/>
</dbReference>
<reference evidence="6 7" key="1">
    <citation type="submission" date="2017-09" db="EMBL/GenBank/DDBJ databases">
        <title>Bacterial strain isolated from the female urinary microbiota.</title>
        <authorList>
            <person name="Thomas-White K."/>
            <person name="Kumar N."/>
            <person name="Forster S."/>
            <person name="Putonti C."/>
            <person name="Lawley T."/>
            <person name="Wolfe A.J."/>
        </authorList>
    </citation>
    <scope>NUCLEOTIDE SEQUENCE [LARGE SCALE GENOMIC DNA]</scope>
    <source>
        <strain evidence="6 7">UMB1301</strain>
    </source>
</reference>
<evidence type="ECO:0000313" key="6">
    <source>
        <dbReference type="EMBL" id="PMD06030.1"/>
    </source>
</evidence>
<feature type="transmembrane region" description="Helical" evidence="5">
    <location>
        <begin position="173"/>
        <end position="193"/>
    </location>
</feature>
<dbReference type="PANTHER" id="PTHR11040:SF205">
    <property type="entry name" value="ZINC TRANSPORTER ZUPT"/>
    <property type="match status" value="1"/>
</dbReference>
<sequence length="252" mass="25920">MEFVVPFLMSMVAGLATGVGALLGVTNLARSTRFFACALGFSAGVMIYVSLVEILPEAIESVEVPAAQWIAVGALFGGIIFAAAIDALVPDQISPSSTTTSDVRLLRMGAFTAFAIALHNFPEGFATFLTAHTDLTLAIPIVVAIAIHNIPEGLAVAVPVLHATGSSAKAFRWSLLSGLAEPAGAALGYLILAPIMTPTIFGIVFAGVGGIMVYISFSQLLPAAHNQGHARAPLIGLFAGMAVMALSLLMLG</sequence>
<comment type="subcellular location">
    <subcellularLocation>
        <location evidence="1">Membrane</location>
        <topology evidence="1">Multi-pass membrane protein</topology>
    </subcellularLocation>
</comment>
<feature type="transmembrane region" description="Helical" evidence="5">
    <location>
        <begin position="34"/>
        <end position="55"/>
    </location>
</feature>
<evidence type="ECO:0000256" key="1">
    <source>
        <dbReference type="ARBA" id="ARBA00004141"/>
    </source>
</evidence>
<dbReference type="InterPro" id="IPR003689">
    <property type="entry name" value="ZIP"/>
</dbReference>
<accession>A0A2N6VPG2</accession>
<protein>
    <submittedName>
        <fullName evidence="6">Zinc transporter ZupT</fullName>
    </submittedName>
</protein>
<keyword evidence="4 5" id="KW-0472">Membrane</keyword>
<evidence type="ECO:0000313" key="7">
    <source>
        <dbReference type="Proteomes" id="UP000235598"/>
    </source>
</evidence>
<feature type="transmembrane region" description="Helical" evidence="5">
    <location>
        <begin position="199"/>
        <end position="220"/>
    </location>
</feature>
<dbReference type="GO" id="GO:0005385">
    <property type="term" value="F:zinc ion transmembrane transporter activity"/>
    <property type="evidence" value="ECO:0007669"/>
    <property type="project" value="TreeGrafter"/>
</dbReference>
<keyword evidence="2 5" id="KW-0812">Transmembrane</keyword>
<dbReference type="GO" id="GO:0016020">
    <property type="term" value="C:membrane"/>
    <property type="evidence" value="ECO:0007669"/>
    <property type="project" value="UniProtKB-SubCell"/>
</dbReference>
<keyword evidence="3 5" id="KW-1133">Transmembrane helix</keyword>
<proteinExistence type="predicted"/>
<gene>
    <name evidence="6" type="ORF">CJ199_01115</name>
</gene>
<dbReference type="EMBL" id="PNHK01000001">
    <property type="protein sequence ID" value="PMD06030.1"/>
    <property type="molecule type" value="Genomic_DNA"/>
</dbReference>
<feature type="transmembrane region" description="Helical" evidence="5">
    <location>
        <begin position="110"/>
        <end position="131"/>
    </location>
</feature>
<dbReference type="OrthoDB" id="9787346at2"/>
<evidence type="ECO:0000256" key="3">
    <source>
        <dbReference type="ARBA" id="ARBA00022989"/>
    </source>
</evidence>
<feature type="transmembrane region" description="Helical" evidence="5">
    <location>
        <begin position="67"/>
        <end position="89"/>
    </location>
</feature>
<comment type="caution">
    <text evidence="6">The sequence shown here is derived from an EMBL/GenBank/DDBJ whole genome shotgun (WGS) entry which is preliminary data.</text>
</comment>